<dbReference type="OMA" id="FIRMCTK"/>
<feature type="region of interest" description="Disordered" evidence="7">
    <location>
        <begin position="622"/>
        <end position="646"/>
    </location>
</feature>
<dbReference type="Gene3D" id="1.10.510.10">
    <property type="entry name" value="Transferase(Phosphotransferase) domain 1"/>
    <property type="match status" value="1"/>
</dbReference>
<dbReference type="InterPro" id="IPR011009">
    <property type="entry name" value="Kinase-like_dom_sf"/>
</dbReference>
<dbReference type="PANTHER" id="PTHR11584:SF369">
    <property type="entry name" value="MITOGEN-ACTIVATED PROTEIN KINASE KINASE KINASE 19-RELATED"/>
    <property type="match status" value="1"/>
</dbReference>
<keyword evidence="5 6" id="KW-0067">ATP-binding</keyword>
<dbReference type="PROSITE" id="PS00108">
    <property type="entry name" value="PROTEIN_KINASE_ST"/>
    <property type="match status" value="1"/>
</dbReference>
<feature type="compositionally biased region" description="Polar residues" evidence="7">
    <location>
        <begin position="891"/>
        <end position="904"/>
    </location>
</feature>
<feature type="binding site" evidence="6">
    <location>
        <position position="382"/>
    </location>
    <ligand>
        <name>ATP</name>
        <dbReference type="ChEBI" id="CHEBI:30616"/>
    </ligand>
</feature>
<dbReference type="InterPro" id="IPR000719">
    <property type="entry name" value="Prot_kinase_dom"/>
</dbReference>
<dbReference type="InterPro" id="IPR017441">
    <property type="entry name" value="Protein_kinase_ATP_BS"/>
</dbReference>
<feature type="domain" description="Protein kinase" evidence="8">
    <location>
        <begin position="353"/>
        <end position="610"/>
    </location>
</feature>
<feature type="region of interest" description="Disordered" evidence="7">
    <location>
        <begin position="327"/>
        <end position="346"/>
    </location>
</feature>
<dbReference type="Proteomes" id="UP000007259">
    <property type="component" value="Chromosome 29"/>
</dbReference>
<dbReference type="EMBL" id="FR799582">
    <property type="protein sequence ID" value="CBZ28740.1"/>
    <property type="molecule type" value="Genomic_DNA"/>
</dbReference>
<evidence type="ECO:0000259" key="8">
    <source>
        <dbReference type="PROSITE" id="PS50011"/>
    </source>
</evidence>
<dbReference type="SMART" id="SM00220">
    <property type="entry name" value="S_TKc"/>
    <property type="match status" value="1"/>
</dbReference>
<evidence type="ECO:0000256" key="4">
    <source>
        <dbReference type="ARBA" id="ARBA00022777"/>
    </source>
</evidence>
<dbReference type="PROSITE" id="PS50011">
    <property type="entry name" value="PROTEIN_KINASE_DOM"/>
    <property type="match status" value="1"/>
</dbReference>
<dbReference type="VEuPathDB" id="TriTrypDB:LmxM.29.0600"/>
<evidence type="ECO:0000256" key="6">
    <source>
        <dbReference type="PROSITE-ProRule" id="PRU10141"/>
    </source>
</evidence>
<feature type="compositionally biased region" description="Polar residues" evidence="7">
    <location>
        <begin position="709"/>
        <end position="727"/>
    </location>
</feature>
<evidence type="ECO:0000313" key="10">
    <source>
        <dbReference type="Proteomes" id="UP000007259"/>
    </source>
</evidence>
<feature type="region of interest" description="Disordered" evidence="7">
    <location>
        <begin position="675"/>
        <end position="927"/>
    </location>
</feature>
<dbReference type="PANTHER" id="PTHR11584">
    <property type="entry name" value="SERINE/THREONINE PROTEIN KINASE"/>
    <property type="match status" value="1"/>
</dbReference>
<dbReference type="PhylomeDB" id="E9B0I5"/>
<feature type="compositionally biased region" description="Low complexity" evidence="7">
    <location>
        <begin position="685"/>
        <end position="696"/>
    </location>
</feature>
<evidence type="ECO:0000313" key="9">
    <source>
        <dbReference type="EMBL" id="CBZ28740.1"/>
    </source>
</evidence>
<dbReference type="CDD" id="cd06606">
    <property type="entry name" value="STKc_MAPKKK"/>
    <property type="match status" value="1"/>
</dbReference>
<evidence type="ECO:0000256" key="1">
    <source>
        <dbReference type="ARBA" id="ARBA00022527"/>
    </source>
</evidence>
<evidence type="ECO:0000256" key="2">
    <source>
        <dbReference type="ARBA" id="ARBA00022679"/>
    </source>
</evidence>
<evidence type="ECO:0000256" key="5">
    <source>
        <dbReference type="ARBA" id="ARBA00022840"/>
    </source>
</evidence>
<keyword evidence="1" id="KW-0723">Serine/threonine-protein kinase</keyword>
<protein>
    <recommendedName>
        <fullName evidence="8">Protein kinase domain-containing protein</fullName>
    </recommendedName>
</protein>
<reference evidence="9 10" key="1">
    <citation type="journal article" date="2011" name="Genome Res.">
        <title>Chromosome and gene copy number variation allow major structural change between species and strains of Leishmania.</title>
        <authorList>
            <person name="Rogers M.B."/>
            <person name="Hilley J.D."/>
            <person name="Dickens N.J."/>
            <person name="Wilkes J."/>
            <person name="Bates P.A."/>
            <person name="Depledge D.P."/>
            <person name="Harris D."/>
            <person name="Her Y."/>
            <person name="Herzyk P."/>
            <person name="Imamura H."/>
            <person name="Otto T.D."/>
            <person name="Sanders M."/>
            <person name="Seeger K."/>
            <person name="Dujardin J.C."/>
            <person name="Berriman M."/>
            <person name="Smith D.F."/>
            <person name="Hertz-Fowler C."/>
            <person name="Mottram J.C."/>
        </authorList>
    </citation>
    <scope>NUCLEOTIDE SEQUENCE [LARGE SCALE GENOMIC DNA]</scope>
    <source>
        <strain evidence="9 10">MHOM/GT/2001/U1103</strain>
    </source>
</reference>
<sequence>MHSRKNVGYARPGGVDIDLPTEASVSISRGCTASRRIVRSLKNPLACVMQLVPLDSGENTRPPHLPSRFNTASIPSEASVSEVRSELCSVAMEEQTEDSTSSFFDHRRLRHGGKVSSSMSRSRASRVGHEIRARMRRSFPSGSSREVEESFLSYSDDPSFYACDSDASSNSAETEGSSHSMSYTAISESVPSCSLTGLTENKYAATGWASRFRKPNVPPPHRESNSFGSIFGSGGIDPYNGASVNAHHQVRDSAAADVAVGIAAEPRIAAAVPQRDLPVVVISPSSSAARSNTGRGSHTAASTAALSAPSASAARLCDGGLQLTADNSSVGQGTDGGSPLSNSIDQRPRVQSVKLLERVGRGTFGDVYRAQDLDSSNIIAVKEIIVPHDFTKDVEKQLAALESEIRVMRRLHHPHVVTYLGAVRENNSLRIFMEFVGGGTVGSKLESVGGLSEKKTRDYTAQLLEGLEYLHVSHILHRDLKGDNLFLTEDDQLKLGDFGQSKELADTLITRSVQGTPSFMSPEMIACSGYSFEADVWSVGCCVIQMLTGKPPFANLDNQMAVMFAIISSKIEDQIPACASEGAKDFIRMCTKTNIKDRWTASQLRQHPWLLGQGAPTAATASAALAKAAGERKESAAHKPVAAHPPLKAKELAQPNPHLGKPPRSILLDTAALAKAKGSDDMTKGSSSRRLGGYRYSLEDETGDHEAGGTTSSNLSSKSETPSSKNAAATRDAGVPFSGSSPLSEGASMDSRHRSPMALPEALPSGGQLHRTREGAPMATPGQGDSLVVVGQEGSGGSGARGRRKSPPEPAQRLQPPAQPHKEKSPRHRALMAGSAAAVESSSKRRSNPSPMTRALNTPVHYRTNLGTSSPSKQRADLRPAGSSIYRVSGVVNQSSRTTPNRTSSGKKRQAMAARATGHALKDDHKV</sequence>
<dbReference type="GO" id="GO:0004674">
    <property type="term" value="F:protein serine/threonine kinase activity"/>
    <property type="evidence" value="ECO:0007669"/>
    <property type="project" value="UniProtKB-KW"/>
</dbReference>
<keyword evidence="2 9" id="KW-0808">Transferase</keyword>
<dbReference type="FunFam" id="1.10.510.10:FF:001185">
    <property type="entry name" value="Protein kinase, putative"/>
    <property type="match status" value="1"/>
</dbReference>
<evidence type="ECO:0000256" key="7">
    <source>
        <dbReference type="SAM" id="MobiDB-lite"/>
    </source>
</evidence>
<dbReference type="KEGG" id="lmi:LMXM_29_0600"/>
<dbReference type="InterPro" id="IPR008271">
    <property type="entry name" value="Ser/Thr_kinase_AS"/>
</dbReference>
<dbReference type="SUPFAM" id="SSF56112">
    <property type="entry name" value="Protein kinase-like (PK-like)"/>
    <property type="match status" value="1"/>
</dbReference>
<dbReference type="RefSeq" id="XP_003877207.1">
    <property type="nucleotide sequence ID" value="XM_003877158.1"/>
</dbReference>
<gene>
    <name evidence="9" type="ORF">LMXM_29_0600</name>
</gene>
<accession>E9B0I5</accession>
<dbReference type="GO" id="GO:0005524">
    <property type="term" value="F:ATP binding"/>
    <property type="evidence" value="ECO:0007669"/>
    <property type="project" value="UniProtKB-UniRule"/>
</dbReference>
<feature type="region of interest" description="Disordered" evidence="7">
    <location>
        <begin position="286"/>
        <end position="305"/>
    </location>
</feature>
<keyword evidence="4" id="KW-0418">Kinase</keyword>
<organism evidence="9 10">
    <name type="scientific">Leishmania mexicana (strain MHOM/GT/2001/U1103)</name>
    <dbReference type="NCBI Taxonomy" id="929439"/>
    <lineage>
        <taxon>Eukaryota</taxon>
        <taxon>Discoba</taxon>
        <taxon>Euglenozoa</taxon>
        <taxon>Kinetoplastea</taxon>
        <taxon>Metakinetoplastina</taxon>
        <taxon>Trypanosomatida</taxon>
        <taxon>Trypanosomatidae</taxon>
        <taxon>Leishmaniinae</taxon>
        <taxon>Leishmania</taxon>
    </lineage>
</organism>
<name>E9B0I5_LEIMU</name>
<dbReference type="PROSITE" id="PS00107">
    <property type="entry name" value="PROTEIN_KINASE_ATP"/>
    <property type="match status" value="1"/>
</dbReference>
<keyword evidence="3 6" id="KW-0547">Nucleotide-binding</keyword>
<dbReference type="GeneID" id="13451386"/>
<dbReference type="Pfam" id="PF00069">
    <property type="entry name" value="Pkinase"/>
    <property type="match status" value="1"/>
</dbReference>
<evidence type="ECO:0000256" key="3">
    <source>
        <dbReference type="ARBA" id="ARBA00022741"/>
    </source>
</evidence>
<dbReference type="AlphaFoldDB" id="E9B0I5"/>
<dbReference type="OrthoDB" id="8693905at2759"/>
<proteinExistence type="predicted"/>
<keyword evidence="10" id="KW-1185">Reference proteome</keyword>